<evidence type="ECO:0000256" key="10">
    <source>
        <dbReference type="SAM" id="Phobius"/>
    </source>
</evidence>
<proteinExistence type="inferred from homology"/>
<feature type="domain" description="Methyl-accepting transducer" evidence="11">
    <location>
        <begin position="379"/>
        <end position="629"/>
    </location>
</feature>
<evidence type="ECO:0000259" key="11">
    <source>
        <dbReference type="PROSITE" id="PS50111"/>
    </source>
</evidence>
<gene>
    <name evidence="13" type="ORF">psyc5s11_10800</name>
</gene>
<dbReference type="CDD" id="cd12912">
    <property type="entry name" value="PDC2_MCP_like"/>
    <property type="match status" value="1"/>
</dbReference>
<evidence type="ECO:0000259" key="12">
    <source>
        <dbReference type="PROSITE" id="PS50885"/>
    </source>
</evidence>
<reference evidence="14" key="1">
    <citation type="submission" date="2021-07" db="EMBL/GenBank/DDBJ databases">
        <title>Complete genome sequencing of a Clostridium isolate.</title>
        <authorList>
            <person name="Ueki A."/>
            <person name="Tonouchi A."/>
        </authorList>
    </citation>
    <scope>NUCLEOTIDE SEQUENCE [LARGE SCALE GENOMIC DNA]</scope>
    <source>
        <strain evidence="14">C5S11</strain>
    </source>
</reference>
<dbReference type="SMART" id="SM00304">
    <property type="entry name" value="HAMP"/>
    <property type="match status" value="1"/>
</dbReference>
<dbReference type="PANTHER" id="PTHR32089:SF112">
    <property type="entry name" value="LYSOZYME-LIKE PROTEIN-RELATED"/>
    <property type="match status" value="1"/>
</dbReference>
<feature type="domain" description="HAMP" evidence="12">
    <location>
        <begin position="305"/>
        <end position="360"/>
    </location>
</feature>
<comment type="subcellular location">
    <subcellularLocation>
        <location evidence="1">Cell membrane</location>
        <topology evidence="1">Multi-pass membrane protein</topology>
    </subcellularLocation>
</comment>
<evidence type="ECO:0000313" key="13">
    <source>
        <dbReference type="EMBL" id="BCZ45013.1"/>
    </source>
</evidence>
<dbReference type="InterPro" id="IPR004089">
    <property type="entry name" value="MCPsignal_dom"/>
</dbReference>
<dbReference type="SUPFAM" id="SSF103190">
    <property type="entry name" value="Sensory domain-like"/>
    <property type="match status" value="1"/>
</dbReference>
<organism evidence="13 14">
    <name type="scientific">Clostridium gelidum</name>
    <dbReference type="NCBI Taxonomy" id="704125"/>
    <lineage>
        <taxon>Bacteria</taxon>
        <taxon>Bacillati</taxon>
        <taxon>Bacillota</taxon>
        <taxon>Clostridia</taxon>
        <taxon>Eubacteriales</taxon>
        <taxon>Clostridiaceae</taxon>
        <taxon>Clostridium</taxon>
    </lineage>
</organism>
<dbReference type="Pfam" id="PF02743">
    <property type="entry name" value="dCache_1"/>
    <property type="match status" value="1"/>
</dbReference>
<dbReference type="InterPro" id="IPR003660">
    <property type="entry name" value="HAMP_dom"/>
</dbReference>
<dbReference type="SMART" id="SM00283">
    <property type="entry name" value="MA"/>
    <property type="match status" value="1"/>
</dbReference>
<dbReference type="Gene3D" id="1.10.287.950">
    <property type="entry name" value="Methyl-accepting chemotaxis protein"/>
    <property type="match status" value="1"/>
</dbReference>
<comment type="similarity">
    <text evidence="8">Belongs to the methyl-accepting chemotaxis (MCP) protein family.</text>
</comment>
<dbReference type="CDD" id="cd12914">
    <property type="entry name" value="PDC1_DGC_like"/>
    <property type="match status" value="1"/>
</dbReference>
<evidence type="ECO:0000256" key="6">
    <source>
        <dbReference type="ARBA" id="ARBA00023136"/>
    </source>
</evidence>
<evidence type="ECO:0000313" key="14">
    <source>
        <dbReference type="Proteomes" id="UP000824633"/>
    </source>
</evidence>
<evidence type="ECO:0000256" key="4">
    <source>
        <dbReference type="ARBA" id="ARBA00022692"/>
    </source>
</evidence>
<evidence type="ECO:0000256" key="9">
    <source>
        <dbReference type="PROSITE-ProRule" id="PRU00284"/>
    </source>
</evidence>
<evidence type="ECO:0000256" key="1">
    <source>
        <dbReference type="ARBA" id="ARBA00004651"/>
    </source>
</evidence>
<dbReference type="PROSITE" id="PS50885">
    <property type="entry name" value="HAMP"/>
    <property type="match status" value="1"/>
</dbReference>
<dbReference type="PANTHER" id="PTHR32089">
    <property type="entry name" value="METHYL-ACCEPTING CHEMOTAXIS PROTEIN MCPB"/>
    <property type="match status" value="1"/>
</dbReference>
<dbReference type="Proteomes" id="UP000824633">
    <property type="component" value="Chromosome"/>
</dbReference>
<dbReference type="Gene3D" id="3.30.450.20">
    <property type="entry name" value="PAS domain"/>
    <property type="match status" value="2"/>
</dbReference>
<evidence type="ECO:0000256" key="3">
    <source>
        <dbReference type="ARBA" id="ARBA00022500"/>
    </source>
</evidence>
<dbReference type="Pfam" id="PF00015">
    <property type="entry name" value="MCPsignal"/>
    <property type="match status" value="1"/>
</dbReference>
<evidence type="ECO:0000256" key="7">
    <source>
        <dbReference type="ARBA" id="ARBA00023224"/>
    </source>
</evidence>
<sequence>MRSIKIKLSVYFGVLIVCVCLALGTTAYYSSNYALANNAKEMLSSTSVQAARVIESRLDTNYSVLETISQRNEIRDFSVSLQDKAEILKAEAKRTGFTSLGFGDLNGDAYTMTLDHIVLKDRPYYQEALKGNRVITDPIISKADGNLIINMAVPIKDKDGKVIGVLIGNRDAAELSAITSDITVGKTGKSFIINNLGVTVAHYNKESVTKGENVIEEAKNDPSLQMLADVQNQMIKGKAGTGEFKYQGEFKYVGYAPIKNTNWFIGIAVPQNEVLSQLNVLKISIFAASLIIVLVGLVLVYIVARLISVGISKISSHLQVISNGDFTMEVSAKRLKTNDEIGHAFKSIKIMQESIVGTIVSIKENSANIDLKANNLSKVAEQMASTAENVSIATHETATGVSSQATNLMEITTILNTFGNKLDGVVSEIETINLKSNGINQMAGNSNENMKLLIESVNVVSSSFKDFIKKIEKLNSNIIQISEITTLINDISEQTNLLALNAAIEAARAGESGRGFAVVADEIRTLAEQSQESSKNINLLINGISNEANGIIKNTNGLNNELDNQVNVINTALKSYENIISEINDIVTKIKSANVSIAEINTEKNVISDKIENTSAVSEEVSASSEEIAASTEEMKSASSEVALAAEVLNGVTKEMIEHVNQFKI</sequence>
<keyword evidence="2" id="KW-1003">Cell membrane</keyword>
<dbReference type="InterPro" id="IPR029151">
    <property type="entry name" value="Sensor-like_sf"/>
</dbReference>
<keyword evidence="6 10" id="KW-0472">Membrane</keyword>
<evidence type="ECO:0000256" key="5">
    <source>
        <dbReference type="ARBA" id="ARBA00022989"/>
    </source>
</evidence>
<dbReference type="SUPFAM" id="SSF58104">
    <property type="entry name" value="Methyl-accepting chemotaxis protein (MCP) signaling domain"/>
    <property type="match status" value="1"/>
</dbReference>
<name>A0ABM7SZW6_9CLOT</name>
<keyword evidence="3" id="KW-0145">Chemotaxis</keyword>
<feature type="transmembrane region" description="Helical" evidence="10">
    <location>
        <begin position="283"/>
        <end position="304"/>
    </location>
</feature>
<dbReference type="InterPro" id="IPR033479">
    <property type="entry name" value="dCache_1"/>
</dbReference>
<evidence type="ECO:0000256" key="2">
    <source>
        <dbReference type="ARBA" id="ARBA00022475"/>
    </source>
</evidence>
<dbReference type="RefSeq" id="WP_224036652.1">
    <property type="nucleotide sequence ID" value="NZ_AP024849.1"/>
</dbReference>
<keyword evidence="4 10" id="KW-0812">Transmembrane</keyword>
<keyword evidence="5 10" id="KW-1133">Transmembrane helix</keyword>
<evidence type="ECO:0000256" key="8">
    <source>
        <dbReference type="ARBA" id="ARBA00029447"/>
    </source>
</evidence>
<dbReference type="PROSITE" id="PS50111">
    <property type="entry name" value="CHEMOTAXIS_TRANSDUC_2"/>
    <property type="match status" value="1"/>
</dbReference>
<accession>A0ABM7SZW6</accession>
<keyword evidence="7 9" id="KW-0807">Transducer</keyword>
<keyword evidence="14" id="KW-1185">Reference proteome</keyword>
<dbReference type="EMBL" id="AP024849">
    <property type="protein sequence ID" value="BCZ45013.1"/>
    <property type="molecule type" value="Genomic_DNA"/>
</dbReference>
<protein>
    <submittedName>
        <fullName evidence="13">Methyl-accepting chemotaxis protein</fullName>
    </submittedName>
</protein>